<name>A0A1G6QSD1_9ACTN</name>
<dbReference type="PANTHER" id="PTHR30212:SF2">
    <property type="entry name" value="PROTEIN YIIM"/>
    <property type="match status" value="1"/>
</dbReference>
<organism evidence="2 3">
    <name type="scientific">Geodermatophilus telluris</name>
    <dbReference type="NCBI Taxonomy" id="1190417"/>
    <lineage>
        <taxon>Bacteria</taxon>
        <taxon>Bacillati</taxon>
        <taxon>Actinomycetota</taxon>
        <taxon>Actinomycetes</taxon>
        <taxon>Geodermatophilales</taxon>
        <taxon>Geodermatophilaceae</taxon>
        <taxon>Geodermatophilus</taxon>
    </lineage>
</organism>
<protein>
    <submittedName>
        <fullName evidence="2">MOSC domain-containing protein YiiM</fullName>
    </submittedName>
</protein>
<dbReference type="AlphaFoldDB" id="A0A1G6QSD1"/>
<dbReference type="InterPro" id="IPR052353">
    <property type="entry name" value="Benzoxazolinone_Detox_Enz"/>
</dbReference>
<gene>
    <name evidence="2" type="ORF">SAMN05660690_3068</name>
</gene>
<dbReference type="Proteomes" id="UP000199416">
    <property type="component" value="Unassembled WGS sequence"/>
</dbReference>
<dbReference type="Gene3D" id="2.40.33.20">
    <property type="entry name" value="PK beta-barrel domain-like"/>
    <property type="match status" value="1"/>
</dbReference>
<dbReference type="STRING" id="1190417.SAMN05660690_3068"/>
<reference evidence="3" key="1">
    <citation type="submission" date="2016-10" db="EMBL/GenBank/DDBJ databases">
        <authorList>
            <person name="Varghese N."/>
            <person name="Submissions S."/>
        </authorList>
    </citation>
    <scope>NUCLEOTIDE SEQUENCE [LARGE SCALE GENOMIC DNA]</scope>
    <source>
        <strain evidence="3">DSM 45421</strain>
    </source>
</reference>
<keyword evidence="3" id="KW-1185">Reference proteome</keyword>
<dbReference type="InterPro" id="IPR005302">
    <property type="entry name" value="MoCF_Sase_C"/>
</dbReference>
<dbReference type="PROSITE" id="PS51340">
    <property type="entry name" value="MOSC"/>
    <property type="match status" value="1"/>
</dbReference>
<dbReference type="GO" id="GO:0003824">
    <property type="term" value="F:catalytic activity"/>
    <property type="evidence" value="ECO:0007669"/>
    <property type="project" value="InterPro"/>
</dbReference>
<dbReference type="Pfam" id="PF03473">
    <property type="entry name" value="MOSC"/>
    <property type="match status" value="1"/>
</dbReference>
<dbReference type="SUPFAM" id="SSF50800">
    <property type="entry name" value="PK beta-barrel domain-like"/>
    <property type="match status" value="1"/>
</dbReference>
<evidence type="ECO:0000259" key="1">
    <source>
        <dbReference type="PROSITE" id="PS51340"/>
    </source>
</evidence>
<sequence>MTTGRIEAVCVSGSDLLPLPDRRPGRSGIDKRPVAGRVAVGRLGLDGDVQVNRRYHGGEGQAVYAYAQEDAAWWVAELDRPLPPGRFGENLRTAGLDLTGAVLGERWRVGTALLQVTDCRIPCANFERFWDVPRLVRRFTAHGASGAYLRVLETGDVGAGDEVTVVDRPGHGVTVGTAFRAYTTQKHRLPELAPALPVLPERTRGRIAARIERRLAATG</sequence>
<dbReference type="PANTHER" id="PTHR30212">
    <property type="entry name" value="PROTEIN YIIM"/>
    <property type="match status" value="1"/>
</dbReference>
<dbReference type="GO" id="GO:0030170">
    <property type="term" value="F:pyridoxal phosphate binding"/>
    <property type="evidence" value="ECO:0007669"/>
    <property type="project" value="InterPro"/>
</dbReference>
<dbReference type="OrthoDB" id="9786134at2"/>
<dbReference type="RefSeq" id="WP_091366826.1">
    <property type="nucleotide sequence ID" value="NZ_FMZF01000004.1"/>
</dbReference>
<dbReference type="EMBL" id="FMZF01000004">
    <property type="protein sequence ID" value="SDC94834.1"/>
    <property type="molecule type" value="Genomic_DNA"/>
</dbReference>
<feature type="domain" description="MOSC" evidence="1">
    <location>
        <begin position="32"/>
        <end position="166"/>
    </location>
</feature>
<dbReference type="InterPro" id="IPR011037">
    <property type="entry name" value="Pyrv_Knase-like_insert_dom_sf"/>
</dbReference>
<proteinExistence type="predicted"/>
<evidence type="ECO:0000313" key="2">
    <source>
        <dbReference type="EMBL" id="SDC94834.1"/>
    </source>
</evidence>
<evidence type="ECO:0000313" key="3">
    <source>
        <dbReference type="Proteomes" id="UP000199416"/>
    </source>
</evidence>
<accession>A0A1G6QSD1</accession>
<dbReference type="GO" id="GO:0030151">
    <property type="term" value="F:molybdenum ion binding"/>
    <property type="evidence" value="ECO:0007669"/>
    <property type="project" value="InterPro"/>
</dbReference>